<sequence>MAVFGKAGALLQVFAPEFFDSLNIDENRAQINPNSVNEEPPNVFEALQYVYPYMLEALTPKSPIHQRILSTKGESKIQITKNIYAIEQSYPLKLESKAFFESHKEFVDFQLIVRGQEYFLIAPSGECTIEEKYDAEKDLLVYKTPNHCSKLFLNAGTLAVFFPQDVHAGGLGLEDFGGATAKKIPEVHKTVLKVPLELFP</sequence>
<reference evidence="1 2" key="1">
    <citation type="journal article" date="2014" name="Genome Announc.">
        <title>Draft genome sequences of six enterohepatic helicobacter species isolated from humans and one from rhesus macaques.</title>
        <authorList>
            <person name="Shen Z."/>
            <person name="Sheh A."/>
            <person name="Young S.K."/>
            <person name="Abouelliel A."/>
            <person name="Ward D.V."/>
            <person name="Earl A.M."/>
            <person name="Fox J.G."/>
        </authorList>
    </citation>
    <scope>NUCLEOTIDE SEQUENCE [LARGE SCALE GENOMIC DNA]</scope>
    <source>
        <strain evidence="1 2">MIT 99-5501</strain>
    </source>
</reference>
<name>V8CCQ3_9HELI</name>
<dbReference type="NCBIfam" id="TIGR00022">
    <property type="entry name" value="YhcH/YjgK/YiaL family protein"/>
    <property type="match status" value="1"/>
</dbReference>
<dbReference type="Proteomes" id="UP000018731">
    <property type="component" value="Unassembled WGS sequence"/>
</dbReference>
<dbReference type="Pfam" id="PF04074">
    <property type="entry name" value="DUF386"/>
    <property type="match status" value="1"/>
</dbReference>
<accession>V8CCQ3</accession>
<dbReference type="PATRIC" id="fig|1357400.3.peg.725"/>
<proteinExistence type="predicted"/>
<dbReference type="PANTHER" id="PTHR34986">
    <property type="entry name" value="EVOLVED BETA-GALACTOSIDASE SUBUNIT BETA"/>
    <property type="match status" value="1"/>
</dbReference>
<dbReference type="PANTHER" id="PTHR34986:SF1">
    <property type="entry name" value="PROTEIN YIAL"/>
    <property type="match status" value="1"/>
</dbReference>
<dbReference type="SUPFAM" id="SSF51197">
    <property type="entry name" value="Clavaminate synthase-like"/>
    <property type="match status" value="1"/>
</dbReference>
<dbReference type="GO" id="GO:0005829">
    <property type="term" value="C:cytosol"/>
    <property type="evidence" value="ECO:0007669"/>
    <property type="project" value="TreeGrafter"/>
</dbReference>
<organism evidence="1 2">
    <name type="scientific">Helicobacter macacae MIT 99-5501</name>
    <dbReference type="NCBI Taxonomy" id="1357400"/>
    <lineage>
        <taxon>Bacteria</taxon>
        <taxon>Pseudomonadati</taxon>
        <taxon>Campylobacterota</taxon>
        <taxon>Epsilonproteobacteria</taxon>
        <taxon>Campylobacterales</taxon>
        <taxon>Helicobacteraceae</taxon>
        <taxon>Helicobacter</taxon>
    </lineage>
</organism>
<evidence type="ECO:0000313" key="2">
    <source>
        <dbReference type="Proteomes" id="UP000018731"/>
    </source>
</evidence>
<protein>
    <recommendedName>
        <fullName evidence="3">YhcH/YjgK/YiaL family protein</fullName>
    </recommendedName>
</protein>
<keyword evidence="2" id="KW-1185">Reference proteome</keyword>
<dbReference type="InterPro" id="IPR004375">
    <property type="entry name" value="NanQ/TabA/YiaL"/>
</dbReference>
<comment type="caution">
    <text evidence="1">The sequence shown here is derived from an EMBL/GenBank/DDBJ whole genome shotgun (WGS) entry which is preliminary data.</text>
</comment>
<dbReference type="eggNOG" id="COG2731">
    <property type="taxonomic scope" value="Bacteria"/>
</dbReference>
<dbReference type="HOGENOM" id="CLU_107139_1_0_7"/>
<dbReference type="OrthoDB" id="6196468at2"/>
<dbReference type="Gene3D" id="2.60.120.370">
    <property type="entry name" value="YhcH/YjgK/YiaL"/>
    <property type="match status" value="1"/>
</dbReference>
<gene>
    <name evidence="1" type="ORF">HMPREF2086_00533</name>
</gene>
<dbReference type="STRING" id="1357400.HMPREF2086_00533"/>
<dbReference type="InterPro" id="IPR037012">
    <property type="entry name" value="NanQ/TabA/YiaL_sf"/>
</dbReference>
<dbReference type="AlphaFoldDB" id="V8CCQ3"/>
<evidence type="ECO:0000313" key="1">
    <source>
        <dbReference type="EMBL" id="ETD25198.1"/>
    </source>
</evidence>
<evidence type="ECO:0008006" key="3">
    <source>
        <dbReference type="Google" id="ProtNLM"/>
    </source>
</evidence>
<dbReference type="EMBL" id="AZJI01000001">
    <property type="protein sequence ID" value="ETD25198.1"/>
    <property type="molecule type" value="Genomic_DNA"/>
</dbReference>
<dbReference type="RefSeq" id="WP_023927249.1">
    <property type="nucleotide sequence ID" value="NZ_KI669454.1"/>
</dbReference>